<organism evidence="2 3">
    <name type="scientific">Cercospora kikuchii</name>
    <dbReference type="NCBI Taxonomy" id="84275"/>
    <lineage>
        <taxon>Eukaryota</taxon>
        <taxon>Fungi</taxon>
        <taxon>Dikarya</taxon>
        <taxon>Ascomycota</taxon>
        <taxon>Pezizomycotina</taxon>
        <taxon>Dothideomycetes</taxon>
        <taxon>Dothideomycetidae</taxon>
        <taxon>Mycosphaerellales</taxon>
        <taxon>Mycosphaerellaceae</taxon>
        <taxon>Cercospora</taxon>
    </lineage>
</organism>
<dbReference type="Proteomes" id="UP000825890">
    <property type="component" value="Unassembled WGS sequence"/>
</dbReference>
<dbReference type="EMBL" id="BOLY01000001">
    <property type="protein sequence ID" value="GIZ36643.1"/>
    <property type="molecule type" value="Genomic_DNA"/>
</dbReference>
<name>A0A9P3CD96_9PEZI</name>
<keyword evidence="3" id="KW-1185">Reference proteome</keyword>
<accession>A0A9P3CD96</accession>
<evidence type="ECO:0000313" key="3">
    <source>
        <dbReference type="Proteomes" id="UP000825890"/>
    </source>
</evidence>
<comment type="caution">
    <text evidence="2">The sequence shown here is derived from an EMBL/GenBank/DDBJ whole genome shotgun (WGS) entry which is preliminary data.</text>
</comment>
<reference evidence="2 3" key="1">
    <citation type="submission" date="2021-01" db="EMBL/GenBank/DDBJ databases">
        <title>Cercospora kikuchii MAFF 305040 whole genome shotgun sequence.</title>
        <authorList>
            <person name="Kashiwa T."/>
            <person name="Suzuki T."/>
        </authorList>
    </citation>
    <scope>NUCLEOTIDE SEQUENCE [LARGE SCALE GENOMIC DNA]</scope>
    <source>
        <strain evidence="2 3">MAFF 305040</strain>
    </source>
</reference>
<feature type="region of interest" description="Disordered" evidence="1">
    <location>
        <begin position="356"/>
        <end position="379"/>
    </location>
</feature>
<dbReference type="GeneID" id="68285687"/>
<dbReference type="AlphaFoldDB" id="A0A9P3CD96"/>
<protein>
    <submittedName>
        <fullName evidence="2">Uncharacterized protein</fullName>
    </submittedName>
</protein>
<dbReference type="OrthoDB" id="10687013at2759"/>
<gene>
    <name evidence="2" type="ORF">CKM354_000011200</name>
</gene>
<evidence type="ECO:0000313" key="2">
    <source>
        <dbReference type="EMBL" id="GIZ36643.1"/>
    </source>
</evidence>
<dbReference type="RefSeq" id="XP_044651130.1">
    <property type="nucleotide sequence ID" value="XM_044795195.1"/>
</dbReference>
<evidence type="ECO:0000256" key="1">
    <source>
        <dbReference type="SAM" id="MobiDB-lite"/>
    </source>
</evidence>
<proteinExistence type="predicted"/>
<sequence>MYKKNRGLRVTALDITINFDKMKQSRQLLLSLAPAFLFTQHIRAAPSLDDTFRVATGNIKGTCDKYRRVGGNGLLDDMFEEMQQFSSKAVEELKQEPKSSSDEVQKLLRAFFAVNLNDNGDDEGRKDLDLAKVNQIQKWFKDVDDEINQNIVPDERNFLYCDSTFMEYHAMTHKPALDGDGKPKLRNDQQITIQEYLSPAPTKKGQKPKLIDPNQSWPFYLSPLPGLGGYLELQKSAYKTLFPNDPQGGGPTYCAQKDYLGWTLHDGVEYRQGTAPKTGYAWGGSIVVLCPALFESKAALDKVDLTEQKVGTQLDTLSTKALTWYHEMFHIAFPDMMVGNARVEQAPDARRRVAMKERRKENGVTVQKPSPSWPQEKKGWVERATNTDGGIDCMYLGLWDAAAPLEPLENQASVKNPESYAWFGLALYLTTEGPAHQDWSTGAAREKAAPPERVTVTIPGKVPRHAATALPAMTLQGAGISSKFYA</sequence>